<feature type="domain" description="Guanylate cyclase" evidence="3">
    <location>
        <begin position="35"/>
        <end position="163"/>
    </location>
</feature>
<evidence type="ECO:0000259" key="3">
    <source>
        <dbReference type="PROSITE" id="PS50125"/>
    </source>
</evidence>
<dbReference type="PANTHER" id="PTHR16305:SF28">
    <property type="entry name" value="GUANYLATE CYCLASE DOMAIN-CONTAINING PROTEIN"/>
    <property type="match status" value="1"/>
</dbReference>
<keyword evidence="2" id="KW-0067">ATP-binding</keyword>
<dbReference type="SUPFAM" id="SSF48452">
    <property type="entry name" value="TPR-like"/>
    <property type="match status" value="1"/>
</dbReference>
<organism evidence="4 5">
    <name type="scientific">Allomesorhizobium camelthorni</name>
    <dbReference type="NCBI Taxonomy" id="475069"/>
    <lineage>
        <taxon>Bacteria</taxon>
        <taxon>Pseudomonadati</taxon>
        <taxon>Pseudomonadota</taxon>
        <taxon>Alphaproteobacteria</taxon>
        <taxon>Hyphomicrobiales</taxon>
        <taxon>Phyllobacteriaceae</taxon>
        <taxon>Allomesorhizobium</taxon>
    </lineage>
</organism>
<dbReference type="Pfam" id="PF13191">
    <property type="entry name" value="AAA_16"/>
    <property type="match status" value="1"/>
</dbReference>
<dbReference type="GO" id="GO:0005524">
    <property type="term" value="F:ATP binding"/>
    <property type="evidence" value="ECO:0007669"/>
    <property type="project" value="UniProtKB-KW"/>
</dbReference>
<evidence type="ECO:0000256" key="1">
    <source>
        <dbReference type="ARBA" id="ARBA00022741"/>
    </source>
</evidence>
<dbReference type="GO" id="GO:0004016">
    <property type="term" value="F:adenylate cyclase activity"/>
    <property type="evidence" value="ECO:0007669"/>
    <property type="project" value="UniProtKB-ARBA"/>
</dbReference>
<dbReference type="Gene3D" id="3.30.70.1230">
    <property type="entry name" value="Nucleotide cyclase"/>
    <property type="match status" value="1"/>
</dbReference>
<dbReference type="PANTHER" id="PTHR16305">
    <property type="entry name" value="TESTICULAR SOLUBLE ADENYLYL CYCLASE"/>
    <property type="match status" value="1"/>
</dbReference>
<evidence type="ECO:0000313" key="4">
    <source>
        <dbReference type="EMBL" id="NGO52166.1"/>
    </source>
</evidence>
<keyword evidence="1" id="KW-0547">Nucleotide-binding</keyword>
<dbReference type="SUPFAM" id="SSF52540">
    <property type="entry name" value="P-loop containing nucleoside triphosphate hydrolases"/>
    <property type="match status" value="1"/>
</dbReference>
<dbReference type="SUPFAM" id="SSF55073">
    <property type="entry name" value="Nucleotide cyclase"/>
    <property type="match status" value="1"/>
</dbReference>
<dbReference type="InterPro" id="IPR041664">
    <property type="entry name" value="AAA_16"/>
</dbReference>
<protein>
    <submittedName>
        <fullName evidence="4">AAA family ATPase</fullName>
    </submittedName>
</protein>
<dbReference type="Pfam" id="PF00211">
    <property type="entry name" value="Guanylate_cyc"/>
    <property type="match status" value="1"/>
</dbReference>
<dbReference type="SMART" id="SM00044">
    <property type="entry name" value="CYCc"/>
    <property type="match status" value="1"/>
</dbReference>
<dbReference type="InterPro" id="IPR029787">
    <property type="entry name" value="Nucleotide_cyclase"/>
</dbReference>
<dbReference type="GO" id="GO:0009190">
    <property type="term" value="P:cyclic nucleotide biosynthetic process"/>
    <property type="evidence" value="ECO:0007669"/>
    <property type="project" value="InterPro"/>
</dbReference>
<dbReference type="PROSITE" id="PS50125">
    <property type="entry name" value="GUANYLATE_CYCLASE_2"/>
    <property type="match status" value="1"/>
</dbReference>
<dbReference type="InterPro" id="IPR027417">
    <property type="entry name" value="P-loop_NTPase"/>
</dbReference>
<dbReference type="InterPro" id="IPR011990">
    <property type="entry name" value="TPR-like_helical_dom_sf"/>
</dbReference>
<dbReference type="AlphaFoldDB" id="A0A6G4WD54"/>
<dbReference type="RefSeq" id="WP_165028311.1">
    <property type="nucleotide sequence ID" value="NZ_JAAKZF010000015.1"/>
</dbReference>
<comment type="caution">
    <text evidence="4">The sequence shown here is derived from an EMBL/GenBank/DDBJ whole genome shotgun (WGS) entry which is preliminary data.</text>
</comment>
<dbReference type="GO" id="GO:0035556">
    <property type="term" value="P:intracellular signal transduction"/>
    <property type="evidence" value="ECO:0007669"/>
    <property type="project" value="InterPro"/>
</dbReference>
<name>A0A6G4WD54_9HYPH</name>
<accession>A0A6G4WD54</accession>
<dbReference type="Gene3D" id="1.25.40.10">
    <property type="entry name" value="Tetratricopeptide repeat domain"/>
    <property type="match status" value="1"/>
</dbReference>
<dbReference type="InterPro" id="IPR001054">
    <property type="entry name" value="A/G_cyclase"/>
</dbReference>
<evidence type="ECO:0000256" key="2">
    <source>
        <dbReference type="ARBA" id="ARBA00022840"/>
    </source>
</evidence>
<dbReference type="CDD" id="cd07302">
    <property type="entry name" value="CHD"/>
    <property type="match status" value="1"/>
</dbReference>
<evidence type="ECO:0000313" key="5">
    <source>
        <dbReference type="Proteomes" id="UP001642900"/>
    </source>
</evidence>
<sequence length="1055" mass="115715">MSGEGSAKAPAELVPVSFPDANIALQRRSERRVLTALCYDLVGSTELLAVLDIEEFEGLLAAFQQAVRRAITSHGGAVRDETGDGGLALFPTDIDAKDAASLAISAGLEIVETCKDVGLQQGHADLHVRVGIATSMSLIHDGQEHAIPDSVTGAALAMATRLQAIAGADTVFVSHETRSLARRSHVFSFRGERVIKGFPEPERVWQAVRHKREVDRFFAFGRLSSPLIGRKNELSTIAECWARAAAGNGEVLLIDGEAGIGKSRLVYELRRMTRRRRSKLLLFQCLPGGLRSALHPLLQNFPAGRADSARRPTMSAVAELFGSQGVVDTDIVDIFSFLLGAEGTKQGSEDVDLELIRERANWAIQRAIEMLCAEGPLVLVVEDIHWIDPTSMQLLTEAARVISAFPALLVVTTRNLNPTGWLEASKLRLMSLRPLDREETRLAVTSMWPESRSSSLPGFLDAMARVTGGVPIFIEEICQWMSENAGSETHRLAQAASPGRASTFEGILNARLEPLGPARDVAHAASVAGNRFDQRLLNELLPGYDAQTIDNALDALSEAGFLTRVRPSALPAYGFRHALIQETIYNSLLRTRRQAFHRRLFAALTRDRNIAPWIGTVALAERAERAGMLESAIDLLVAAGTESYARSAMVEAQHLLEHALALCMQIGEPDKQETLRLSAMAALGPVLTSTEGPSSFPARKLYEDGVEIARKRPLAERARWFPLFWGWWFTGTDVNGVRAQAVLNDLKDVDDPEVQLQARHCVWAIDFYLGRHESCIAAVDTGLFLYRTGQGKENVSLFGGHDAKVCGLSHRGLSQWFIGRTSSAIHSLSEARRWAQQTGHAGSIAHAYNNEAMLYCYRRDFAALRTVIADIRQLTEGHHLPSLAATAEIFEGWCEGNSGHIEQGKEMIRQGLAVHAELQTPEDYPVYCGMLAELLEHTGDVDEALDLLSTAASEAEKSGHRYWLAELHRRRARLMFQHAPDSEVLDALADSLAIASEQNAVPILLAAYDMLVSFGLSRELASRYRDRVDRAKSALEPGEVLVVNPEPMPRGQPSK</sequence>
<dbReference type="Proteomes" id="UP001642900">
    <property type="component" value="Unassembled WGS sequence"/>
</dbReference>
<dbReference type="EMBL" id="JAAKZF010000015">
    <property type="protein sequence ID" value="NGO52166.1"/>
    <property type="molecule type" value="Genomic_DNA"/>
</dbReference>
<keyword evidence="5" id="KW-1185">Reference proteome</keyword>
<dbReference type="GO" id="GO:0005737">
    <property type="term" value="C:cytoplasm"/>
    <property type="evidence" value="ECO:0007669"/>
    <property type="project" value="TreeGrafter"/>
</dbReference>
<proteinExistence type="predicted"/>
<reference evidence="4 5" key="1">
    <citation type="submission" date="2020-02" db="EMBL/GenBank/DDBJ databases">
        <title>Genome sequence of strain CCNWXJ40-4.</title>
        <authorList>
            <person name="Gao J."/>
            <person name="Sun J."/>
        </authorList>
    </citation>
    <scope>NUCLEOTIDE SEQUENCE [LARGE SCALE GENOMIC DNA]</scope>
    <source>
        <strain evidence="4 5">CCNWXJ 40-4</strain>
    </source>
</reference>
<gene>
    <name evidence="4" type="ORF">G6N73_13410</name>
</gene>